<protein>
    <submittedName>
        <fullName evidence="1">Uncharacterized protein</fullName>
    </submittedName>
</protein>
<gene>
    <name evidence="1" type="ORF">E5357_17590</name>
</gene>
<dbReference type="EMBL" id="SRZB01000107">
    <property type="protein sequence ID" value="TGX95522.1"/>
    <property type="molecule type" value="Genomic_DNA"/>
</dbReference>
<accession>A0AC61QUV8</accession>
<keyword evidence="2" id="KW-1185">Reference proteome</keyword>
<evidence type="ECO:0000313" key="1">
    <source>
        <dbReference type="EMBL" id="TGX95522.1"/>
    </source>
</evidence>
<name>A0AC61QUV8_9FIRM</name>
<proteinExistence type="predicted"/>
<evidence type="ECO:0000313" key="2">
    <source>
        <dbReference type="Proteomes" id="UP000307720"/>
    </source>
</evidence>
<organism evidence="1 2">
    <name type="scientific">Hominisplanchenecus murintestinalis</name>
    <dbReference type="NCBI Taxonomy" id="2941517"/>
    <lineage>
        <taxon>Bacteria</taxon>
        <taxon>Bacillati</taxon>
        <taxon>Bacillota</taxon>
        <taxon>Clostridia</taxon>
        <taxon>Lachnospirales</taxon>
        <taxon>Lachnospiraceae</taxon>
        <taxon>Hominisplanchenecus</taxon>
    </lineage>
</organism>
<reference evidence="1" key="1">
    <citation type="submission" date="2019-04" db="EMBL/GenBank/DDBJ databases">
        <title>Microbes associate with the intestines of laboratory mice.</title>
        <authorList>
            <person name="Navarre W."/>
            <person name="Wong E."/>
            <person name="Huang K."/>
            <person name="Tropini C."/>
            <person name="Ng K."/>
            <person name="Yu B."/>
        </authorList>
    </citation>
    <scope>NUCLEOTIDE SEQUENCE</scope>
    <source>
        <strain evidence="1">NM72_1-8</strain>
    </source>
</reference>
<dbReference type="Proteomes" id="UP000307720">
    <property type="component" value="Unassembled WGS sequence"/>
</dbReference>
<sequence>MSTKFTDDEWLLIFQQRTQSGLSVRKWCDSNQISYDKYKYWEKKLLRRSDPERAVSPMDFVELPQALFPPLSLEQEQSYPFELSFHGLHLKIASHAQLSQLAGILKILQASC</sequence>
<comment type="caution">
    <text evidence="1">The sequence shown here is derived from an EMBL/GenBank/DDBJ whole genome shotgun (WGS) entry which is preliminary data.</text>
</comment>